<proteinExistence type="predicted"/>
<protein>
    <submittedName>
        <fullName evidence="1">Uncharacterized protein</fullName>
    </submittedName>
</protein>
<gene>
    <name evidence="1" type="ORF">SAMN06265222_12235</name>
</gene>
<reference evidence="1 2" key="1">
    <citation type="submission" date="2017-05" db="EMBL/GenBank/DDBJ databases">
        <authorList>
            <person name="Varghese N."/>
            <person name="Submissions S."/>
        </authorList>
    </citation>
    <scope>NUCLEOTIDE SEQUENCE [LARGE SCALE GENOMIC DNA]</scope>
    <source>
        <strain evidence="1 2">DSM 25457</strain>
    </source>
</reference>
<accession>A0ABY1QPM5</accession>
<comment type="caution">
    <text evidence="1">The sequence shown here is derived from an EMBL/GenBank/DDBJ whole genome shotgun (WGS) entry which is preliminary data.</text>
</comment>
<dbReference type="EMBL" id="FXUG01000022">
    <property type="protein sequence ID" value="SMP76894.1"/>
    <property type="molecule type" value="Genomic_DNA"/>
</dbReference>
<evidence type="ECO:0000313" key="2">
    <source>
        <dbReference type="Proteomes" id="UP001158067"/>
    </source>
</evidence>
<keyword evidence="2" id="KW-1185">Reference proteome</keyword>
<sequence>MSTSYESQPHGDSGEATVRSTTAPLDWAWLIERVEEQNDLEIELGSWLDDELMSLESQLSEFAVSDSDRNSSRSS</sequence>
<dbReference type="Proteomes" id="UP001158067">
    <property type="component" value="Unassembled WGS sequence"/>
</dbReference>
<name>A0ABY1QPM5_9BACT</name>
<dbReference type="RefSeq" id="WP_283435294.1">
    <property type="nucleotide sequence ID" value="NZ_CAWLDM010000001.1"/>
</dbReference>
<evidence type="ECO:0000313" key="1">
    <source>
        <dbReference type="EMBL" id="SMP76894.1"/>
    </source>
</evidence>
<organism evidence="1 2">
    <name type="scientific">Neorhodopirellula lusitana</name>
    <dbReference type="NCBI Taxonomy" id="445327"/>
    <lineage>
        <taxon>Bacteria</taxon>
        <taxon>Pseudomonadati</taxon>
        <taxon>Planctomycetota</taxon>
        <taxon>Planctomycetia</taxon>
        <taxon>Pirellulales</taxon>
        <taxon>Pirellulaceae</taxon>
        <taxon>Neorhodopirellula</taxon>
    </lineage>
</organism>